<organism evidence="2 3">
    <name type="scientific">Pseudoxanthomonas broegbernensis</name>
    <dbReference type="NCBI Taxonomy" id="83619"/>
    <lineage>
        <taxon>Bacteria</taxon>
        <taxon>Pseudomonadati</taxon>
        <taxon>Pseudomonadota</taxon>
        <taxon>Gammaproteobacteria</taxon>
        <taxon>Lysobacterales</taxon>
        <taxon>Lysobacteraceae</taxon>
        <taxon>Pseudoxanthomonas</taxon>
    </lineage>
</organism>
<evidence type="ECO:0000313" key="2">
    <source>
        <dbReference type="EMBL" id="KAF1686704.1"/>
    </source>
</evidence>
<feature type="compositionally biased region" description="Low complexity" evidence="1">
    <location>
        <begin position="90"/>
        <end position="129"/>
    </location>
</feature>
<protein>
    <submittedName>
        <fullName evidence="2">Protein sip-5</fullName>
    </submittedName>
</protein>
<dbReference type="AlphaFoldDB" id="A0A7V8K773"/>
<feature type="region of interest" description="Disordered" evidence="1">
    <location>
        <begin position="90"/>
        <end position="148"/>
    </location>
</feature>
<accession>A0A7V8K773</accession>
<dbReference type="EMBL" id="MWIP01000005">
    <property type="protein sequence ID" value="KAF1686704.1"/>
    <property type="molecule type" value="Genomic_DNA"/>
</dbReference>
<evidence type="ECO:0000256" key="1">
    <source>
        <dbReference type="SAM" id="MobiDB-lite"/>
    </source>
</evidence>
<reference evidence="2 3" key="1">
    <citation type="submission" date="2017-10" db="EMBL/GenBank/DDBJ databases">
        <title>Whole genome sequencing of Pseudoxanthomonas broegbernensis DSM 12573(T).</title>
        <authorList>
            <person name="Kumar S."/>
            <person name="Bansal K."/>
            <person name="Kaur A."/>
            <person name="Patil P."/>
            <person name="Sharma S."/>
            <person name="Patil P.B."/>
        </authorList>
    </citation>
    <scope>NUCLEOTIDE SEQUENCE [LARGE SCALE GENOMIC DNA]</scope>
    <source>
        <strain evidence="2 3">DSM 12573</strain>
    </source>
</reference>
<proteinExistence type="predicted"/>
<evidence type="ECO:0000313" key="3">
    <source>
        <dbReference type="Proteomes" id="UP000462066"/>
    </source>
</evidence>
<gene>
    <name evidence="2" type="ORF">B1992_07310</name>
</gene>
<dbReference type="RefSeq" id="WP_162310821.1">
    <property type="nucleotide sequence ID" value="NZ_JACHGU010000001.1"/>
</dbReference>
<comment type="caution">
    <text evidence="2">The sequence shown here is derived from an EMBL/GenBank/DDBJ whole genome shotgun (WGS) entry which is preliminary data.</text>
</comment>
<keyword evidence="3" id="KW-1185">Reference proteome</keyword>
<sequence length="148" mass="15397">MRFELLRQRVERAEQRVAGRIDQAQTQRLALGQAWRRAWSPGRILIAGLLSGFLVGRAEPLSKVGGIRWLQMLGTVSSLLASLQAADAAQQADAAAADTASPQAGPAPAPASDDAGAATADTRAPASDPSGHLRPPAPAEAATEISER</sequence>
<name>A0A7V8K773_9GAMM</name>
<dbReference type="Proteomes" id="UP000462066">
    <property type="component" value="Unassembled WGS sequence"/>
</dbReference>